<evidence type="ECO:0000313" key="1">
    <source>
        <dbReference type="EMBL" id="QKJ28944.1"/>
    </source>
</evidence>
<reference evidence="1 2" key="1">
    <citation type="submission" date="2020-05" db="EMBL/GenBank/DDBJ databases">
        <title>Mucilaginibacter mali sp. nov.</title>
        <authorList>
            <person name="Kim H.S."/>
            <person name="Lee K.C."/>
            <person name="Suh M.K."/>
            <person name="Kim J.-S."/>
            <person name="Han K.-I."/>
            <person name="Eom M.K."/>
            <person name="Shin Y.K."/>
            <person name="Lee J.-S."/>
        </authorList>
    </citation>
    <scope>NUCLEOTIDE SEQUENCE [LARGE SCALE GENOMIC DNA]</scope>
    <source>
        <strain evidence="1 2">G2-14</strain>
    </source>
</reference>
<dbReference type="Proteomes" id="UP000505355">
    <property type="component" value="Chromosome"/>
</dbReference>
<dbReference type="EMBL" id="CP054139">
    <property type="protein sequence ID" value="QKJ28944.1"/>
    <property type="molecule type" value="Genomic_DNA"/>
</dbReference>
<keyword evidence="2" id="KW-1185">Reference proteome</keyword>
<proteinExistence type="predicted"/>
<evidence type="ECO:0000313" key="2">
    <source>
        <dbReference type="Proteomes" id="UP000505355"/>
    </source>
</evidence>
<sequence length="250" mass="26737">MKKLLYCIMALIPAYLIIQGCNKLGNVISPAGQISATRAELKVGEIDTVLAVNAKATDNISWYVTPVGFNTISTRDNAATLVFSKAGNYTVKASINGSPTDAISIKVNEAATPPANTLMSLTGDQINLVPTYYKSAHADTTYIYFTATTTKTYCASSRLNLTNSIDASGTYLLNFTNVLVYAGCSGTSSTIHNWAYFKQTPILLANGTYPLSVTLDGTTYTGTIAVTTTNVTFNWTYTSGVLIAPKVLTR</sequence>
<dbReference type="AlphaFoldDB" id="A0A7D4Q8L7"/>
<accession>A0A7D4Q8L7</accession>
<gene>
    <name evidence="1" type="ORF">HQ865_03970</name>
</gene>
<protein>
    <submittedName>
        <fullName evidence="1">Uncharacterized protein</fullName>
    </submittedName>
</protein>
<name>A0A7D4Q8L7_9SPHI</name>
<dbReference type="RefSeq" id="WP_173413642.1">
    <property type="nucleotide sequence ID" value="NZ_CP054139.1"/>
</dbReference>
<organism evidence="1 2">
    <name type="scientific">Mucilaginibacter mali</name>
    <dbReference type="NCBI Taxonomy" id="2740462"/>
    <lineage>
        <taxon>Bacteria</taxon>
        <taxon>Pseudomonadati</taxon>
        <taxon>Bacteroidota</taxon>
        <taxon>Sphingobacteriia</taxon>
        <taxon>Sphingobacteriales</taxon>
        <taxon>Sphingobacteriaceae</taxon>
        <taxon>Mucilaginibacter</taxon>
    </lineage>
</organism>
<dbReference type="PROSITE" id="PS51257">
    <property type="entry name" value="PROKAR_LIPOPROTEIN"/>
    <property type="match status" value="1"/>
</dbReference>
<dbReference type="KEGG" id="mmab:HQ865_03970"/>